<gene>
    <name evidence="3" type="ORF">A8C56_05310</name>
</gene>
<evidence type="ECO:0000259" key="2">
    <source>
        <dbReference type="Pfam" id="PF08327"/>
    </source>
</evidence>
<dbReference type="Pfam" id="PF08327">
    <property type="entry name" value="AHSA1"/>
    <property type="match status" value="1"/>
</dbReference>
<dbReference type="KEGG" id="nia:A8C56_05310"/>
<dbReference type="SUPFAM" id="SSF55961">
    <property type="entry name" value="Bet v1-like"/>
    <property type="match status" value="1"/>
</dbReference>
<dbReference type="EMBL" id="CP015772">
    <property type="protein sequence ID" value="ANH80486.1"/>
    <property type="molecule type" value="Genomic_DNA"/>
</dbReference>
<dbReference type="Proteomes" id="UP000077667">
    <property type="component" value="Chromosome"/>
</dbReference>
<dbReference type="RefSeq" id="WP_067753030.1">
    <property type="nucleotide sequence ID" value="NZ_CP015772.1"/>
</dbReference>
<dbReference type="AlphaFoldDB" id="A0A1A9HYN1"/>
<proteinExistence type="inferred from homology"/>
<feature type="domain" description="Activator of Hsp90 ATPase homologue 1/2-like C-terminal" evidence="2">
    <location>
        <begin position="18"/>
        <end position="130"/>
    </location>
</feature>
<keyword evidence="4" id="KW-1185">Reference proteome</keyword>
<comment type="similarity">
    <text evidence="1">Belongs to the AHA1 family.</text>
</comment>
<dbReference type="InterPro" id="IPR013538">
    <property type="entry name" value="ASHA1/2-like_C"/>
</dbReference>
<evidence type="ECO:0000256" key="1">
    <source>
        <dbReference type="ARBA" id="ARBA00006817"/>
    </source>
</evidence>
<dbReference type="InterPro" id="IPR023393">
    <property type="entry name" value="START-like_dom_sf"/>
</dbReference>
<accession>A0A1A9HYN1</accession>
<name>A0A1A9HYN1_9BACT</name>
<dbReference type="OrthoDB" id="2364866at2"/>
<reference evidence="3 4" key="1">
    <citation type="submission" date="2016-05" db="EMBL/GenBank/DDBJ databases">
        <title>Niabella ginsenosidivorans BS26 whole genome sequencing.</title>
        <authorList>
            <person name="Im W.T."/>
            <person name="Siddiqi M.Z."/>
        </authorList>
    </citation>
    <scope>NUCLEOTIDE SEQUENCE [LARGE SCALE GENOMIC DNA]</scope>
    <source>
        <strain evidence="3 4">BS26</strain>
    </source>
</reference>
<organism evidence="3 4">
    <name type="scientific">Niabella ginsenosidivorans</name>
    <dbReference type="NCBI Taxonomy" id="1176587"/>
    <lineage>
        <taxon>Bacteria</taxon>
        <taxon>Pseudomonadati</taxon>
        <taxon>Bacteroidota</taxon>
        <taxon>Chitinophagia</taxon>
        <taxon>Chitinophagales</taxon>
        <taxon>Chitinophagaceae</taxon>
        <taxon>Niabella</taxon>
    </lineage>
</organism>
<protein>
    <submittedName>
        <fullName evidence="3">Polyketide cyclase</fullName>
    </submittedName>
</protein>
<sequence>MTTQKTPAAAAQMLIRKPAPEVFNAFVDPEITKNFWFTKGSDKLETGKKVTWEWEMYNVIWTVTATEMIKDEKIILDESPAPTMIEFNFRTVGDGATYVTVKQYGFTETGDALVEKIKGATGGWTTVLDGAKIFLEHQIHPNFVADKFPKEAGINIKD</sequence>
<dbReference type="Gene3D" id="3.30.530.20">
    <property type="match status" value="1"/>
</dbReference>
<evidence type="ECO:0000313" key="3">
    <source>
        <dbReference type="EMBL" id="ANH80486.1"/>
    </source>
</evidence>
<evidence type="ECO:0000313" key="4">
    <source>
        <dbReference type="Proteomes" id="UP000077667"/>
    </source>
</evidence>
<dbReference type="STRING" id="1176587.A8C56_05310"/>